<keyword evidence="2" id="KW-0964">Secreted</keyword>
<name>A0AAN9EIV2_CROPI</name>
<dbReference type="InterPro" id="IPR011050">
    <property type="entry name" value="Pectin_lyase_fold/virulence"/>
</dbReference>
<evidence type="ECO:0000313" key="4">
    <source>
        <dbReference type="EMBL" id="KAK7258347.1"/>
    </source>
</evidence>
<evidence type="ECO:0000256" key="1">
    <source>
        <dbReference type="ARBA" id="ARBA00004191"/>
    </source>
</evidence>
<dbReference type="InterPro" id="IPR012334">
    <property type="entry name" value="Pectin_lyas_fold"/>
</dbReference>
<dbReference type="EMBL" id="JAYWIO010000005">
    <property type="protein sequence ID" value="KAK7258347.1"/>
    <property type="molecule type" value="Genomic_DNA"/>
</dbReference>
<dbReference type="SUPFAM" id="SSF51126">
    <property type="entry name" value="Pectin lyase-like"/>
    <property type="match status" value="1"/>
</dbReference>
<organism evidence="4 5">
    <name type="scientific">Crotalaria pallida</name>
    <name type="common">Smooth rattlebox</name>
    <name type="synonym">Crotalaria striata</name>
    <dbReference type="NCBI Taxonomy" id="3830"/>
    <lineage>
        <taxon>Eukaryota</taxon>
        <taxon>Viridiplantae</taxon>
        <taxon>Streptophyta</taxon>
        <taxon>Embryophyta</taxon>
        <taxon>Tracheophyta</taxon>
        <taxon>Spermatophyta</taxon>
        <taxon>Magnoliopsida</taxon>
        <taxon>eudicotyledons</taxon>
        <taxon>Gunneridae</taxon>
        <taxon>Pentapetalae</taxon>
        <taxon>rosids</taxon>
        <taxon>fabids</taxon>
        <taxon>Fabales</taxon>
        <taxon>Fabaceae</taxon>
        <taxon>Papilionoideae</taxon>
        <taxon>50 kb inversion clade</taxon>
        <taxon>genistoids sensu lato</taxon>
        <taxon>core genistoids</taxon>
        <taxon>Crotalarieae</taxon>
        <taxon>Crotalaria</taxon>
    </lineage>
</organism>
<keyword evidence="5" id="KW-1185">Reference proteome</keyword>
<gene>
    <name evidence="4" type="ORF">RIF29_23920</name>
</gene>
<reference evidence="4 5" key="1">
    <citation type="submission" date="2024-01" db="EMBL/GenBank/DDBJ databases">
        <title>The genomes of 5 underutilized Papilionoideae crops provide insights into root nodulation and disease resistanc.</title>
        <authorList>
            <person name="Yuan L."/>
        </authorList>
    </citation>
    <scope>NUCLEOTIDE SEQUENCE [LARGE SCALE GENOMIC DNA]</scope>
    <source>
        <strain evidence="4">ZHUSHIDOU_FW_LH</strain>
        <tissue evidence="4">Leaf</tissue>
    </source>
</reference>
<comment type="subcellular location">
    <subcellularLocation>
        <location evidence="1">Secreted</location>
        <location evidence="1">Cell wall</location>
    </subcellularLocation>
</comment>
<comment type="caution">
    <text evidence="4">The sequence shown here is derived from an EMBL/GenBank/DDBJ whole genome shotgun (WGS) entry which is preliminary data.</text>
</comment>
<evidence type="ECO:0000256" key="2">
    <source>
        <dbReference type="ARBA" id="ARBA00022512"/>
    </source>
</evidence>
<protein>
    <submittedName>
        <fullName evidence="4">Uncharacterized protein</fullName>
    </submittedName>
</protein>
<keyword evidence="2" id="KW-0134">Cell wall</keyword>
<evidence type="ECO:0000256" key="3">
    <source>
        <dbReference type="SAM" id="MobiDB-lite"/>
    </source>
</evidence>
<dbReference type="Gene3D" id="2.160.20.10">
    <property type="entry name" value="Single-stranded right-handed beta-helix, Pectin lyase-like"/>
    <property type="match status" value="1"/>
</dbReference>
<feature type="region of interest" description="Disordered" evidence="3">
    <location>
        <begin position="1"/>
        <end position="22"/>
    </location>
</feature>
<dbReference type="AlphaFoldDB" id="A0AAN9EIV2"/>
<proteinExistence type="predicted"/>
<feature type="compositionally biased region" description="Polar residues" evidence="3">
    <location>
        <begin position="1"/>
        <end position="18"/>
    </location>
</feature>
<evidence type="ECO:0000313" key="5">
    <source>
        <dbReference type="Proteomes" id="UP001372338"/>
    </source>
</evidence>
<sequence length="200" mass="22472">MTLKSNSGMWRKSYNGSNDGVEEKVRDENVEDEMFDVMTLRKMVKTERVGLGHKLEGHRPKAHYFLGFQTINVLKWRTLNVKLLMPTKSKSTERKKDDSLMPKLSQVSFKNIKGTSTTSSGVPCEGVALGEISLTLNGAPVTAKCSNVKPSSFLGSLKTWIHTMLSLIRFFPIPLSSESCDIPLNEDDDFLFLGRTRLKQ</sequence>
<accession>A0AAN9EIV2</accession>
<dbReference type="Proteomes" id="UP001372338">
    <property type="component" value="Unassembled WGS sequence"/>
</dbReference>